<dbReference type="EMBL" id="VIIS01000509">
    <property type="protein sequence ID" value="KAF0308153.1"/>
    <property type="molecule type" value="Genomic_DNA"/>
</dbReference>
<feature type="domain" description="Endonuclease/exonuclease/phosphatase" evidence="1">
    <location>
        <begin position="188"/>
        <end position="389"/>
    </location>
</feature>
<dbReference type="PANTHER" id="PTHR47331">
    <property type="entry name" value="PHD-TYPE DOMAIN-CONTAINING PROTEIN"/>
    <property type="match status" value="1"/>
</dbReference>
<reference evidence="2 3" key="1">
    <citation type="submission" date="2019-07" db="EMBL/GenBank/DDBJ databases">
        <title>Draft genome assembly of a fouling barnacle, Amphibalanus amphitrite (Darwin, 1854): The first reference genome for Thecostraca.</title>
        <authorList>
            <person name="Kim W."/>
        </authorList>
    </citation>
    <scope>NUCLEOTIDE SEQUENCE [LARGE SCALE GENOMIC DNA]</scope>
    <source>
        <strain evidence="2">SNU_AA5</strain>
        <tissue evidence="2">Soma without cirri and trophi</tissue>
    </source>
</reference>
<proteinExistence type="predicted"/>
<comment type="caution">
    <text evidence="2">The sequence shown here is derived from an EMBL/GenBank/DDBJ whole genome shotgun (WGS) entry which is preliminary data.</text>
</comment>
<evidence type="ECO:0000313" key="3">
    <source>
        <dbReference type="Proteomes" id="UP000440578"/>
    </source>
</evidence>
<organism evidence="2 3">
    <name type="scientific">Amphibalanus amphitrite</name>
    <name type="common">Striped barnacle</name>
    <name type="synonym">Balanus amphitrite</name>
    <dbReference type="NCBI Taxonomy" id="1232801"/>
    <lineage>
        <taxon>Eukaryota</taxon>
        <taxon>Metazoa</taxon>
        <taxon>Ecdysozoa</taxon>
        <taxon>Arthropoda</taxon>
        <taxon>Crustacea</taxon>
        <taxon>Multicrustacea</taxon>
        <taxon>Cirripedia</taxon>
        <taxon>Thoracica</taxon>
        <taxon>Thoracicalcarea</taxon>
        <taxon>Balanomorpha</taxon>
        <taxon>Balanoidea</taxon>
        <taxon>Balanidae</taxon>
        <taxon>Amphibalaninae</taxon>
        <taxon>Amphibalanus</taxon>
    </lineage>
</organism>
<sequence>MAQRCQLPPTEPGVFKGDHTTFRIWLNAFETYIETRCSSSSERLHYLGYYTAGEARNAITGFLQMGTADAYQQAKKRLTDRYGNAFVTMNEMKRRLQRWPDVRAGDMMRPLQGGATSRSEESTLFRDDTAEMAPDTDCRLISATSPYPPTQEEHRCLLRPSRLTIKQTRQVDIRAAAELSCALKIGHLNVRSLTAHLDQVNLLLLREQLDVLCLSETWLTETVDSTAILFPGYTICRRDRRKKKIGGGVAILYRSALKAEQLRVPADDSAVEALWMQISSRSTIVVGAVYRPPSGPTAPAIDCLHNQLMHVLARARPTYLLGDVNIDVSQSAKPGVASYTQHLSDLSLKQLITEPTRPGPTPSLIDHLVTNRPDMTTGVRVTPCNISDHDLITALVADVKTQQVPETITVRSTRRVNTDALSLDLLQADWSQLYGADSTTNMWNSFLATWNPIIDRHMPMRTIRVRNRLGPWLDDDTVREAMAARDQARADRDHTPCDVTEREFRESRNAVKMAINRASAAFYASSFRHSRPRTWKSVRQFLISSQKTQHRAVGDAPADPDWPDRLNRFFTSVGSDVAGALAESDSESVLQELDLRGEDVTLEVSTIAGRTRTQSQVVHGLVVKDHKGETEFELPPTYSKADIPAERQLIPRRDTTAEWPHLQEVAGQLPEYVPDAEVGILIGINCPKALKPLEVVTGGDNDPWAIRTSLGWSVIGFMGQPSNGAGAACLYVTGRAEQEGIRHFAFRVRAHKL</sequence>
<gene>
    <name evidence="2" type="ORF">FJT64_020569</name>
</gene>
<dbReference type="InterPro" id="IPR005135">
    <property type="entry name" value="Endo/exonuclease/phosphatase"/>
</dbReference>
<name>A0A6A4WQ30_AMPAM</name>
<accession>A0A6A4WQ30</accession>
<dbReference type="Pfam" id="PF03372">
    <property type="entry name" value="Exo_endo_phos"/>
    <property type="match status" value="1"/>
</dbReference>
<dbReference type="AlphaFoldDB" id="A0A6A4WQ30"/>
<keyword evidence="3" id="KW-1185">Reference proteome</keyword>
<protein>
    <recommendedName>
        <fullName evidence="1">Endonuclease/exonuclease/phosphatase domain-containing protein</fullName>
    </recommendedName>
</protein>
<dbReference type="SUPFAM" id="SSF56219">
    <property type="entry name" value="DNase I-like"/>
    <property type="match status" value="1"/>
</dbReference>
<evidence type="ECO:0000259" key="1">
    <source>
        <dbReference type="Pfam" id="PF03372"/>
    </source>
</evidence>
<dbReference type="InterPro" id="IPR036691">
    <property type="entry name" value="Endo/exonu/phosph_ase_sf"/>
</dbReference>
<dbReference type="InterPro" id="IPR005312">
    <property type="entry name" value="DUF1759"/>
</dbReference>
<dbReference type="Pfam" id="PF03564">
    <property type="entry name" value="DUF1759"/>
    <property type="match status" value="1"/>
</dbReference>
<dbReference type="Gene3D" id="3.60.10.10">
    <property type="entry name" value="Endonuclease/exonuclease/phosphatase"/>
    <property type="match status" value="1"/>
</dbReference>
<dbReference type="GO" id="GO:0003824">
    <property type="term" value="F:catalytic activity"/>
    <property type="evidence" value="ECO:0007669"/>
    <property type="project" value="InterPro"/>
</dbReference>
<evidence type="ECO:0000313" key="2">
    <source>
        <dbReference type="EMBL" id="KAF0308153.1"/>
    </source>
</evidence>
<dbReference type="OrthoDB" id="10051210at2759"/>
<dbReference type="Proteomes" id="UP000440578">
    <property type="component" value="Unassembled WGS sequence"/>
</dbReference>